<evidence type="ECO:0000313" key="2">
    <source>
        <dbReference type="Proteomes" id="UP000007089"/>
    </source>
</evidence>
<protein>
    <submittedName>
        <fullName evidence="1">Uncharacterized protein</fullName>
    </submittedName>
</protein>
<dbReference type="RefSeq" id="WP_012631815.1">
    <property type="nucleotide sequence ID" value="NC_011891.1"/>
</dbReference>
<name>B8JAV1_ANAD2</name>
<dbReference type="AlphaFoldDB" id="B8JAV1"/>
<dbReference type="Proteomes" id="UP000007089">
    <property type="component" value="Chromosome"/>
</dbReference>
<proteinExistence type="predicted"/>
<sequence length="91" mass="10366">MERRNRARDLIVLALAELDGELSTNQHRLCPEQLGTCRSRLQGYLSALDGDALPPKRDRAEDLGRLILDSWPYDVPLGQVILRAERAWRNA</sequence>
<keyword evidence="2" id="KW-1185">Reference proteome</keyword>
<dbReference type="KEGG" id="acp:A2cp1_0405"/>
<accession>B8JAV1</accession>
<evidence type="ECO:0000313" key="1">
    <source>
        <dbReference type="EMBL" id="ACL63762.1"/>
    </source>
</evidence>
<organism evidence="1 2">
    <name type="scientific">Anaeromyxobacter dehalogenans (strain ATCC BAA-258 / DSM 21875 / 2CP-1)</name>
    <dbReference type="NCBI Taxonomy" id="455488"/>
    <lineage>
        <taxon>Bacteria</taxon>
        <taxon>Pseudomonadati</taxon>
        <taxon>Myxococcota</taxon>
        <taxon>Myxococcia</taxon>
        <taxon>Myxococcales</taxon>
        <taxon>Cystobacterineae</taxon>
        <taxon>Anaeromyxobacteraceae</taxon>
        <taxon>Anaeromyxobacter</taxon>
    </lineage>
</organism>
<gene>
    <name evidence="1" type="ordered locus">A2cp1_0405</name>
</gene>
<dbReference type="HOGENOM" id="CLU_166592_0_0_7"/>
<dbReference type="EMBL" id="CP001359">
    <property type="protein sequence ID" value="ACL63762.1"/>
    <property type="molecule type" value="Genomic_DNA"/>
</dbReference>
<reference evidence="1" key="1">
    <citation type="submission" date="2009-01" db="EMBL/GenBank/DDBJ databases">
        <title>Complete sequence of Anaeromyxobacter dehalogenans 2CP-1.</title>
        <authorList>
            <consortium name="US DOE Joint Genome Institute"/>
            <person name="Lucas S."/>
            <person name="Copeland A."/>
            <person name="Lapidus A."/>
            <person name="Glavina del Rio T."/>
            <person name="Dalin E."/>
            <person name="Tice H."/>
            <person name="Bruce D."/>
            <person name="Goodwin L."/>
            <person name="Pitluck S."/>
            <person name="Saunders E."/>
            <person name="Brettin T."/>
            <person name="Detter J.C."/>
            <person name="Han C."/>
            <person name="Larimer F."/>
            <person name="Land M."/>
            <person name="Hauser L."/>
            <person name="Kyrpides N."/>
            <person name="Ovchinnikova G."/>
            <person name="Beliaev A.S."/>
            <person name="Richardson P."/>
        </authorList>
    </citation>
    <scope>NUCLEOTIDE SEQUENCE</scope>
    <source>
        <strain evidence="1">2CP-1</strain>
    </source>
</reference>